<proteinExistence type="predicted"/>
<evidence type="ECO:0000313" key="1">
    <source>
        <dbReference type="EMBL" id="GHD16700.1"/>
    </source>
</evidence>
<evidence type="ECO:0000313" key="2">
    <source>
        <dbReference type="Proteomes" id="UP000654947"/>
    </source>
</evidence>
<organism evidence="1 2">
    <name type="scientific">Nocardiopsis kunsanensis</name>
    <dbReference type="NCBI Taxonomy" id="141693"/>
    <lineage>
        <taxon>Bacteria</taxon>
        <taxon>Bacillati</taxon>
        <taxon>Actinomycetota</taxon>
        <taxon>Actinomycetes</taxon>
        <taxon>Streptosporangiales</taxon>
        <taxon>Nocardiopsidaceae</taxon>
        <taxon>Nocardiopsis</taxon>
    </lineage>
</organism>
<comment type="caution">
    <text evidence="1">The sequence shown here is derived from an EMBL/GenBank/DDBJ whole genome shotgun (WGS) entry which is preliminary data.</text>
</comment>
<dbReference type="AlphaFoldDB" id="A0A918X7V4"/>
<name>A0A918X7V4_9ACTN</name>
<dbReference type="Proteomes" id="UP000654947">
    <property type="component" value="Unassembled WGS sequence"/>
</dbReference>
<protein>
    <submittedName>
        <fullName evidence="1">Uncharacterized protein</fullName>
    </submittedName>
</protein>
<reference evidence="1 2" key="1">
    <citation type="journal article" date="2014" name="Int. J. Syst. Evol. Microbiol.">
        <title>Complete genome sequence of Corynebacterium casei LMG S-19264T (=DSM 44701T), isolated from a smear-ripened cheese.</title>
        <authorList>
            <consortium name="US DOE Joint Genome Institute (JGI-PGF)"/>
            <person name="Walter F."/>
            <person name="Albersmeier A."/>
            <person name="Kalinowski J."/>
            <person name="Ruckert C."/>
        </authorList>
    </citation>
    <scope>NUCLEOTIDE SEQUENCE [LARGE SCALE GENOMIC DNA]</scope>
    <source>
        <strain evidence="1 2">KCTC 19473</strain>
    </source>
</reference>
<sequence length="73" mass="7606">MVGDPHTQGARKGAPEYIGSTFAAQRHNIPSGVEEDNANTDLSALESEGGNGTYCAAEKGCGISARTLERPSR</sequence>
<dbReference type="EMBL" id="BMXL01000002">
    <property type="protein sequence ID" value="GHD16700.1"/>
    <property type="molecule type" value="Genomic_DNA"/>
</dbReference>
<accession>A0A918X7V4</accession>
<gene>
    <name evidence="1" type="ORF">GCM10007147_05080</name>
</gene>
<keyword evidence="2" id="KW-1185">Reference proteome</keyword>